<feature type="transmembrane region" description="Helical" evidence="1">
    <location>
        <begin position="6"/>
        <end position="27"/>
    </location>
</feature>
<feature type="transmembrane region" description="Helical" evidence="1">
    <location>
        <begin position="295"/>
        <end position="313"/>
    </location>
</feature>
<dbReference type="EMBL" id="CP000910">
    <property type="protein sequence ID" value="ABY23349.1"/>
    <property type="molecule type" value="Genomic_DNA"/>
</dbReference>
<feature type="transmembrane region" description="Helical" evidence="1">
    <location>
        <begin position="403"/>
        <end position="422"/>
    </location>
</feature>
<evidence type="ECO:0000313" key="2">
    <source>
        <dbReference type="EMBL" id="ABY23349.1"/>
    </source>
</evidence>
<accession>A9WMK5</accession>
<protein>
    <submittedName>
        <fullName evidence="2">Hypothetical membrane protein</fullName>
    </submittedName>
</protein>
<gene>
    <name evidence="2" type="ordered locus">RSal33209_1613</name>
</gene>
<dbReference type="STRING" id="288705.RSal33209_1613"/>
<dbReference type="InterPro" id="IPR046671">
    <property type="entry name" value="DUF6541"/>
</dbReference>
<feature type="transmembrane region" description="Helical" evidence="1">
    <location>
        <begin position="34"/>
        <end position="54"/>
    </location>
</feature>
<feature type="transmembrane region" description="Helical" evidence="1">
    <location>
        <begin position="442"/>
        <end position="462"/>
    </location>
</feature>
<dbReference type="HOGENOM" id="CLU_017691_2_0_11"/>
<evidence type="ECO:0000313" key="3">
    <source>
        <dbReference type="Proteomes" id="UP000002007"/>
    </source>
</evidence>
<feature type="transmembrane region" description="Helical" evidence="1">
    <location>
        <begin position="271"/>
        <end position="289"/>
    </location>
</feature>
<keyword evidence="3" id="KW-1185">Reference proteome</keyword>
<feature type="transmembrane region" description="Helical" evidence="1">
    <location>
        <begin position="105"/>
        <end position="124"/>
    </location>
</feature>
<keyword evidence="1" id="KW-1133">Transmembrane helix</keyword>
<feature type="transmembrane region" description="Helical" evidence="1">
    <location>
        <begin position="487"/>
        <end position="508"/>
    </location>
</feature>
<dbReference type="RefSeq" id="WP_012245024.1">
    <property type="nucleotide sequence ID" value="NC_010168.1"/>
</dbReference>
<feature type="transmembrane region" description="Helical" evidence="1">
    <location>
        <begin position="381"/>
        <end position="398"/>
    </location>
</feature>
<dbReference type="KEGG" id="rsa:RSal33209_1613"/>
<feature type="transmembrane region" description="Helical" evidence="1">
    <location>
        <begin position="220"/>
        <end position="240"/>
    </location>
</feature>
<dbReference type="Pfam" id="PF20176">
    <property type="entry name" value="DUF6541"/>
    <property type="match status" value="1"/>
</dbReference>
<name>A9WMK5_RENSM</name>
<sequence>MTWWSTVPLAIVVSAVIFLPGLLVGLACRLRGMALFAISPLISVTLISVAAILAPFTGLKWSPLPVIGLAVLIALAALFVVFFLKKRSEPSRAVPWHWKKGVLHVLALAIATILIARRLVFVFGKPDSFSQTFDNVFHLNAIRYILDTGSGSSMDVSGMTGGGFYPSAWHDLVSLSVGIFGGSIPASVNLTNIIVGAVVWPLGCMFLAHQTLGRRPAVSLAAGVLSAGFGAFPILLLDFGVLYPNFLGNALLPAALGLMIQALGLAKDRDVPKLITWLLFIAVLPGIALSHPSSLMVLLALSIPAWLVLWGKAVRPRLRELRSNWLMLIVLIIALVVGALVAYHLWKNVRPPEIAAFWPPVESSARAIGEVIASAGINRPVSWIIMILAVLGIFSLVLHRRQFWLLGMYLVIGALFVIVASFPFGQVRTFFTGLWYNDPPRLASLLPLVILPIATIGAIRIWDFCKARILGFWAACNNQGRRAETIVWPRAISFILVSVVLLGGLIWGTQRENLREASLAAVPGYQLSPQSPLVSSDEMALIERLDKNVPKDAVLAGNPWNGSALAYAFADRKTLQLHILSTIPNGAPEIYDHLKDAKIDADVCPAVRELKVAYVLDFGHREVHGGDNGYKGLDDLVASGVATLVDSQGDAKLYKISAC</sequence>
<dbReference type="AlphaFoldDB" id="A9WMK5"/>
<organism evidence="2 3">
    <name type="scientific">Renibacterium salmoninarum (strain ATCC 33209 / DSM 20767 / JCM 11484 / NBRC 15589 / NCIMB 2235)</name>
    <dbReference type="NCBI Taxonomy" id="288705"/>
    <lineage>
        <taxon>Bacteria</taxon>
        <taxon>Bacillati</taxon>
        <taxon>Actinomycetota</taxon>
        <taxon>Actinomycetes</taxon>
        <taxon>Micrococcales</taxon>
        <taxon>Micrococcaceae</taxon>
        <taxon>Renibacterium</taxon>
    </lineage>
</organism>
<feature type="transmembrane region" description="Helical" evidence="1">
    <location>
        <begin position="66"/>
        <end position="84"/>
    </location>
</feature>
<keyword evidence="1" id="KW-0812">Transmembrane</keyword>
<reference evidence="3" key="1">
    <citation type="journal article" date="2008" name="J. Bacteriol.">
        <title>Genome sequence of the fish pathogen Renibacterium salmoninarum suggests reductive evolution away from an environmental Arthrobacter ancestor.</title>
        <authorList>
            <person name="Wiens G.D."/>
            <person name="Rockey D.D."/>
            <person name="Wu Z."/>
            <person name="Chang J."/>
            <person name="Levy R."/>
            <person name="Crane S."/>
            <person name="Chen D.S."/>
            <person name="Capri G.R."/>
            <person name="Burnett J.R."/>
            <person name="Sudheesh P.S."/>
            <person name="Schipma M.J."/>
            <person name="Burd H."/>
            <person name="Bhattacharyya A."/>
            <person name="Rhodes L.D."/>
            <person name="Kaul R."/>
            <person name="Strom M.S."/>
        </authorList>
    </citation>
    <scope>NUCLEOTIDE SEQUENCE [LARGE SCALE GENOMIC DNA]</scope>
    <source>
        <strain evidence="3">ATCC 33209 / DSM 20767 / JCM 11484 / NBRC 15589 / NCIMB 2235</strain>
    </source>
</reference>
<dbReference type="eggNOG" id="COG5617">
    <property type="taxonomic scope" value="Bacteria"/>
</dbReference>
<feature type="transmembrane region" description="Helical" evidence="1">
    <location>
        <begin position="246"/>
        <end position="264"/>
    </location>
</feature>
<proteinExistence type="predicted"/>
<dbReference type="Proteomes" id="UP000002007">
    <property type="component" value="Chromosome"/>
</dbReference>
<feature type="transmembrane region" description="Helical" evidence="1">
    <location>
        <begin position="325"/>
        <end position="346"/>
    </location>
</feature>
<keyword evidence="1" id="KW-0472">Membrane</keyword>
<evidence type="ECO:0000256" key="1">
    <source>
        <dbReference type="SAM" id="Phobius"/>
    </source>
</evidence>